<accession>A0AAN9BWI1</accession>
<dbReference type="AlphaFoldDB" id="A0AAN9BWI1"/>
<proteinExistence type="predicted"/>
<comment type="caution">
    <text evidence="3">The sequence shown here is derived from an EMBL/GenBank/DDBJ whole genome shotgun (WGS) entry which is preliminary data.</text>
</comment>
<evidence type="ECO:0000256" key="2">
    <source>
        <dbReference type="SAM" id="SignalP"/>
    </source>
</evidence>
<name>A0AAN9BWI1_9CAEN</name>
<feature type="region of interest" description="Disordered" evidence="1">
    <location>
        <begin position="156"/>
        <end position="199"/>
    </location>
</feature>
<organism evidence="3 4">
    <name type="scientific">Littorina saxatilis</name>
    <dbReference type="NCBI Taxonomy" id="31220"/>
    <lineage>
        <taxon>Eukaryota</taxon>
        <taxon>Metazoa</taxon>
        <taxon>Spiralia</taxon>
        <taxon>Lophotrochozoa</taxon>
        <taxon>Mollusca</taxon>
        <taxon>Gastropoda</taxon>
        <taxon>Caenogastropoda</taxon>
        <taxon>Littorinimorpha</taxon>
        <taxon>Littorinoidea</taxon>
        <taxon>Littorinidae</taxon>
        <taxon>Littorina</taxon>
    </lineage>
</organism>
<reference evidence="3 4" key="1">
    <citation type="submission" date="2024-02" db="EMBL/GenBank/DDBJ databases">
        <title>Chromosome-scale genome assembly of the rough periwinkle Littorina saxatilis.</title>
        <authorList>
            <person name="De Jode A."/>
            <person name="Faria R."/>
            <person name="Formenti G."/>
            <person name="Sims Y."/>
            <person name="Smith T.P."/>
            <person name="Tracey A."/>
            <person name="Wood J.M.D."/>
            <person name="Zagrodzka Z.B."/>
            <person name="Johannesson K."/>
            <person name="Butlin R.K."/>
            <person name="Leder E.H."/>
        </authorList>
    </citation>
    <scope>NUCLEOTIDE SEQUENCE [LARGE SCALE GENOMIC DNA]</scope>
    <source>
        <strain evidence="3">Snail1</strain>
        <tissue evidence="3">Muscle</tissue>
    </source>
</reference>
<feature type="chain" id="PRO_5042968044" evidence="2">
    <location>
        <begin position="17"/>
        <end position="199"/>
    </location>
</feature>
<keyword evidence="2" id="KW-0732">Signal</keyword>
<dbReference type="EMBL" id="JBAMIC010000002">
    <property type="protein sequence ID" value="KAK7112590.1"/>
    <property type="molecule type" value="Genomic_DNA"/>
</dbReference>
<feature type="signal peptide" evidence="2">
    <location>
        <begin position="1"/>
        <end position="16"/>
    </location>
</feature>
<sequence>MKGVVWMALFSTCLLGVTVDSVIIRDYRNENAKVMLVSGSELEEIPVSSRNQNGRKKRKKTFRPTTSRCCKIGYKVAKRKLSCDVPLLEVVRKVNDMQRAKMKYNRPRKIVQSKISAKLSRKLGECSKSYPRFFEKCCEYREKYYKNMDKCKKRARKERRTCRQTVRKRYKVTSKKGRKTIRKQRRSRGRRGSSLTEQP</sequence>
<evidence type="ECO:0000313" key="3">
    <source>
        <dbReference type="EMBL" id="KAK7112590.1"/>
    </source>
</evidence>
<evidence type="ECO:0000313" key="4">
    <source>
        <dbReference type="Proteomes" id="UP001374579"/>
    </source>
</evidence>
<feature type="compositionally biased region" description="Basic residues" evidence="1">
    <location>
        <begin position="156"/>
        <end position="191"/>
    </location>
</feature>
<gene>
    <name evidence="3" type="ORF">V1264_012024</name>
</gene>
<evidence type="ECO:0000256" key="1">
    <source>
        <dbReference type="SAM" id="MobiDB-lite"/>
    </source>
</evidence>
<dbReference type="Proteomes" id="UP001374579">
    <property type="component" value="Unassembled WGS sequence"/>
</dbReference>
<protein>
    <submittedName>
        <fullName evidence="3">Uncharacterized protein</fullName>
    </submittedName>
</protein>
<keyword evidence="4" id="KW-1185">Reference proteome</keyword>